<evidence type="ECO:0000259" key="2">
    <source>
        <dbReference type="Pfam" id="PF02861"/>
    </source>
</evidence>
<keyword evidence="4" id="KW-1185">Reference proteome</keyword>
<dbReference type="InterPro" id="IPR036628">
    <property type="entry name" value="Clp_N_dom_sf"/>
</dbReference>
<evidence type="ECO:0000313" key="3">
    <source>
        <dbReference type="EMBL" id="BBI53396.1"/>
    </source>
</evidence>
<dbReference type="Proteomes" id="UP000289555">
    <property type="component" value="Chromosome"/>
</dbReference>
<dbReference type="SUPFAM" id="SSF81923">
    <property type="entry name" value="Double Clp-N motif"/>
    <property type="match status" value="1"/>
</dbReference>
<evidence type="ECO:0000313" key="4">
    <source>
        <dbReference type="Proteomes" id="UP000289555"/>
    </source>
</evidence>
<dbReference type="Gene3D" id="1.10.1780.10">
    <property type="entry name" value="Clp, N-terminal domain"/>
    <property type="match status" value="1"/>
</dbReference>
<dbReference type="EMBL" id="AP019416">
    <property type="protein sequence ID" value="BBI53396.1"/>
    <property type="molecule type" value="Genomic_DNA"/>
</dbReference>
<sequence>MLRVELPALISRLNEIARQGLEQAAVLCAEQQAPEVTTGHLMLALVDQPLCDVRILLETLDVDVEELRARMAEESRPPRDLEVSTPSFSPLLVELLQDAWLLATTEYGHQALRSGVLFTALLHNAPRYLGPKSVALLEDINRENLRRHLERLTADSAEAPRVGR</sequence>
<proteinExistence type="inferred from homology"/>
<dbReference type="InterPro" id="IPR004176">
    <property type="entry name" value="Clp_R_N"/>
</dbReference>
<accession>A0ABM7GNQ8</accession>
<evidence type="ECO:0000256" key="1">
    <source>
        <dbReference type="ARBA" id="ARBA00008675"/>
    </source>
</evidence>
<organism evidence="3 4">
    <name type="scientific">Vreelandella olivaria</name>
    <dbReference type="NCBI Taxonomy" id="390919"/>
    <lineage>
        <taxon>Bacteria</taxon>
        <taxon>Pseudomonadati</taxon>
        <taxon>Pseudomonadota</taxon>
        <taxon>Gammaproteobacteria</taxon>
        <taxon>Oceanospirillales</taxon>
        <taxon>Halomonadaceae</taxon>
        <taxon>Vreelandella</taxon>
    </lineage>
</organism>
<comment type="similarity">
    <text evidence="1">Belongs to the ClpA/ClpB family.</text>
</comment>
<feature type="domain" description="Clp R" evidence="2">
    <location>
        <begin position="13"/>
        <end position="123"/>
    </location>
</feature>
<protein>
    <recommendedName>
        <fullName evidence="2">Clp R domain-containing protein</fullName>
    </recommendedName>
</protein>
<reference evidence="4" key="1">
    <citation type="journal article" date="2019" name="Microbiol. Resour. Announc.">
        <title>Complete Genome Sequence of Halomonas olivaria, a Moderately Halophilic Bacterium Isolated from Olive Processing Effluents, Obtained by Nanopore Sequencing.</title>
        <authorList>
            <person name="Nagata S."/>
            <person name="Ii K.M."/>
            <person name="Tsukimi T."/>
            <person name="Miura M.C."/>
            <person name="Galipon J."/>
            <person name="Arakawa K."/>
        </authorList>
    </citation>
    <scope>NUCLEOTIDE SEQUENCE [LARGE SCALE GENOMIC DNA]</scope>
    <source>
        <strain evidence="4">TYRC17</strain>
    </source>
</reference>
<gene>
    <name evidence="3" type="ORF">HORIV_58170</name>
</gene>
<name>A0ABM7GNQ8_9GAMM</name>
<dbReference type="Pfam" id="PF02861">
    <property type="entry name" value="Clp_N"/>
    <property type="match status" value="1"/>
</dbReference>